<evidence type="ECO:0000313" key="2">
    <source>
        <dbReference type="EMBL" id="MCF8716413.1"/>
    </source>
</evidence>
<accession>A0ABS9J7U4</accession>
<comment type="caution">
    <text evidence="2">The sequence shown here is derived from an EMBL/GenBank/DDBJ whole genome shotgun (WGS) entry which is preliminary data.</text>
</comment>
<organism evidence="2 3">
    <name type="scientific">Joostella atrarenae</name>
    <dbReference type="NCBI Taxonomy" id="679257"/>
    <lineage>
        <taxon>Bacteria</taxon>
        <taxon>Pseudomonadati</taxon>
        <taxon>Bacteroidota</taxon>
        <taxon>Flavobacteriia</taxon>
        <taxon>Flavobacteriales</taxon>
        <taxon>Flavobacteriaceae</taxon>
        <taxon>Joostella</taxon>
    </lineage>
</organism>
<dbReference type="InterPro" id="IPR041635">
    <property type="entry name" value="Type_ISP_LLaBIII_C"/>
</dbReference>
<evidence type="ECO:0000313" key="3">
    <source>
        <dbReference type="Proteomes" id="UP000829517"/>
    </source>
</evidence>
<reference evidence="2 3" key="1">
    <citation type="submission" date="2021-01" db="EMBL/GenBank/DDBJ databases">
        <title>Genome sequencing of Joostella atrarenae M1-2 (= KCTC 23194).</title>
        <authorList>
            <person name="Zakaria M.R."/>
            <person name="Lam M.Q."/>
            <person name="Chong C.S."/>
        </authorList>
    </citation>
    <scope>NUCLEOTIDE SEQUENCE [LARGE SCALE GENOMIC DNA]</scope>
    <source>
        <strain evidence="2 3">M1-2</strain>
    </source>
</reference>
<dbReference type="Proteomes" id="UP000829517">
    <property type="component" value="Unassembled WGS sequence"/>
</dbReference>
<feature type="domain" description="Type ISP restriction-modification enzyme LLaBIII C-terminal specificity" evidence="1">
    <location>
        <begin position="25"/>
        <end position="193"/>
    </location>
</feature>
<dbReference type="EMBL" id="JAETXX010000018">
    <property type="protein sequence ID" value="MCF8716413.1"/>
    <property type="molecule type" value="Genomic_DNA"/>
</dbReference>
<keyword evidence="3" id="KW-1185">Reference proteome</keyword>
<evidence type="ECO:0000259" key="1">
    <source>
        <dbReference type="Pfam" id="PF18135"/>
    </source>
</evidence>
<protein>
    <recommendedName>
        <fullName evidence="1">Type ISP restriction-modification enzyme LLaBIII C-terminal specificity domain-containing protein</fullName>
    </recommendedName>
</protein>
<proteinExistence type="predicted"/>
<dbReference type="RefSeq" id="WP_236960864.1">
    <property type="nucleotide sequence ID" value="NZ_JAETXX010000018.1"/>
</dbReference>
<gene>
    <name evidence="2" type="ORF">JM658_16415</name>
</gene>
<sequence>MRSPKRDIVNEISSVISLPFIFEQETETNVCYANSSELRDDYKTSFTLFDVLDYMYAVLHAPLQRESNKELININSNGLLLPKDTNTFWESVKTGRALRVSFILEYIEKEKSVATYPKEGDNIITTEITDVDWELYDMKNQLGRIWINKQQYFDRIPSLVWEFSIGDYKPAQNWLQNRKQKELKLKDILQYQRMIVTISKI</sequence>
<name>A0ABS9J7U4_9FLAO</name>
<dbReference type="Pfam" id="PF18135">
    <property type="entry name" value="Type_ISP_C"/>
    <property type="match status" value="1"/>
</dbReference>